<evidence type="ECO:0000313" key="2">
    <source>
        <dbReference type="EMBL" id="EAR94129.4"/>
    </source>
</evidence>
<dbReference type="GeneID" id="7830500"/>
<dbReference type="KEGG" id="tet:TTHERM_00521960"/>
<keyword evidence="3" id="KW-1185">Reference proteome</keyword>
<dbReference type="InParanoid" id="I7M7K6"/>
<accession>I7M7K6</accession>
<evidence type="ECO:0000313" key="3">
    <source>
        <dbReference type="Proteomes" id="UP000009168"/>
    </source>
</evidence>
<dbReference type="EMBL" id="GG662717">
    <property type="protein sequence ID" value="EAR94129.4"/>
    <property type="molecule type" value="Genomic_DNA"/>
</dbReference>
<evidence type="ECO:0000259" key="1">
    <source>
        <dbReference type="PROSITE" id="PS50222"/>
    </source>
</evidence>
<name>I7M7K6_TETTS</name>
<dbReference type="Proteomes" id="UP000009168">
    <property type="component" value="Unassembled WGS sequence"/>
</dbReference>
<dbReference type="GO" id="GO:0005509">
    <property type="term" value="F:calcium ion binding"/>
    <property type="evidence" value="ECO:0007669"/>
    <property type="project" value="InterPro"/>
</dbReference>
<dbReference type="InterPro" id="IPR002048">
    <property type="entry name" value="EF_hand_dom"/>
</dbReference>
<protein>
    <recommendedName>
        <fullName evidence="1">EF-hand domain-containing protein</fullName>
    </recommendedName>
</protein>
<proteinExistence type="predicted"/>
<dbReference type="RefSeq" id="XP_001014374.4">
    <property type="nucleotide sequence ID" value="XM_001014374.4"/>
</dbReference>
<dbReference type="AlphaFoldDB" id="I7M7K6"/>
<reference evidence="3" key="1">
    <citation type="journal article" date="2006" name="PLoS Biol.">
        <title>Macronuclear genome sequence of the ciliate Tetrahymena thermophila, a model eukaryote.</title>
        <authorList>
            <person name="Eisen J.A."/>
            <person name="Coyne R.S."/>
            <person name="Wu M."/>
            <person name="Wu D."/>
            <person name="Thiagarajan M."/>
            <person name="Wortman J.R."/>
            <person name="Badger J.H."/>
            <person name="Ren Q."/>
            <person name="Amedeo P."/>
            <person name="Jones K.M."/>
            <person name="Tallon L.J."/>
            <person name="Delcher A.L."/>
            <person name="Salzberg S.L."/>
            <person name="Silva J.C."/>
            <person name="Haas B.J."/>
            <person name="Majoros W.H."/>
            <person name="Farzad M."/>
            <person name="Carlton J.M."/>
            <person name="Smith R.K. Jr."/>
            <person name="Garg J."/>
            <person name="Pearlman R.E."/>
            <person name="Karrer K.M."/>
            <person name="Sun L."/>
            <person name="Manning G."/>
            <person name="Elde N.C."/>
            <person name="Turkewitz A.P."/>
            <person name="Asai D.J."/>
            <person name="Wilkes D.E."/>
            <person name="Wang Y."/>
            <person name="Cai H."/>
            <person name="Collins K."/>
            <person name="Stewart B.A."/>
            <person name="Lee S.R."/>
            <person name="Wilamowska K."/>
            <person name="Weinberg Z."/>
            <person name="Ruzzo W.L."/>
            <person name="Wloga D."/>
            <person name="Gaertig J."/>
            <person name="Frankel J."/>
            <person name="Tsao C.-C."/>
            <person name="Gorovsky M.A."/>
            <person name="Keeling P.J."/>
            <person name="Waller R.F."/>
            <person name="Patron N.J."/>
            <person name="Cherry J.M."/>
            <person name="Stover N.A."/>
            <person name="Krieger C.J."/>
            <person name="del Toro C."/>
            <person name="Ryder H.F."/>
            <person name="Williamson S.C."/>
            <person name="Barbeau R.A."/>
            <person name="Hamilton E.P."/>
            <person name="Orias E."/>
        </authorList>
    </citation>
    <scope>NUCLEOTIDE SEQUENCE [LARGE SCALE GENOMIC DNA]</scope>
    <source>
        <strain evidence="3">SB210</strain>
    </source>
</reference>
<feature type="domain" description="EF-hand" evidence="1">
    <location>
        <begin position="55"/>
        <end position="90"/>
    </location>
</feature>
<sequence length="238" mass="28031">MTIQIAGSMIFEDTSNQYISNLSQKIPEIKKNQNKKKTCVQMSYISSERTSLSYIEQEEALVYFQKLDREKKNSITFNDCLQAIQLYARRDFSENEIEEIRQIISSARVTKIQYLQIIEQIHQLNQSKCTIKLGEKFLIDNFSKKEIKTFVNEWQKVDDNLQGHLSLQFTRIVIENVLQHYQDSNANDSDIKSLFIEKASSEKIFFEEYMNFISAFLKKKKYRFSSKKNNNVCACSIF</sequence>
<dbReference type="PROSITE" id="PS50222">
    <property type="entry name" value="EF_HAND_2"/>
    <property type="match status" value="1"/>
</dbReference>
<organism evidence="2 3">
    <name type="scientific">Tetrahymena thermophila (strain SB210)</name>
    <dbReference type="NCBI Taxonomy" id="312017"/>
    <lineage>
        <taxon>Eukaryota</taxon>
        <taxon>Sar</taxon>
        <taxon>Alveolata</taxon>
        <taxon>Ciliophora</taxon>
        <taxon>Intramacronucleata</taxon>
        <taxon>Oligohymenophorea</taxon>
        <taxon>Hymenostomatida</taxon>
        <taxon>Tetrahymenina</taxon>
        <taxon>Tetrahymenidae</taxon>
        <taxon>Tetrahymena</taxon>
    </lineage>
</organism>
<gene>
    <name evidence="2" type="ORF">TTHERM_00521960</name>
</gene>